<proteinExistence type="evidence at protein level"/>
<keyword id="KW-0903">Direct protein sequencing</keyword>
<evidence type="ECO:0000256" key="1">
    <source>
        <dbReference type="SAM" id="MobiDB-lite"/>
    </source>
</evidence>
<feature type="compositionally biased region" description="Basic and acidic residues" evidence="1">
    <location>
        <begin position="1"/>
        <end position="11"/>
    </location>
</feature>
<dbReference type="AlphaFoldDB" id="Q9TWI5"/>
<name>Q9TWI5_CERCA</name>
<organism>
    <name type="scientific">Ceratitis capitata</name>
    <name type="common">Mediterranean fruit fly</name>
    <name type="synonym">Tephritis capitata</name>
    <dbReference type="NCBI Taxonomy" id="7213"/>
    <lineage>
        <taxon>Eukaryota</taxon>
        <taxon>Metazoa</taxon>
        <taxon>Ecdysozoa</taxon>
        <taxon>Arthropoda</taxon>
        <taxon>Hexapoda</taxon>
        <taxon>Insecta</taxon>
        <taxon>Pterygota</taxon>
        <taxon>Neoptera</taxon>
        <taxon>Endopterygota</taxon>
        <taxon>Diptera</taxon>
        <taxon>Brachycera</taxon>
        <taxon>Muscomorpha</taxon>
        <taxon>Tephritoidea</taxon>
        <taxon>Tephritidae</taxon>
        <taxon>Ceratitis</taxon>
        <taxon>Ceratitis</taxon>
    </lineage>
</organism>
<accession>Q9TWI5</accession>
<sequence length="20" mass="2329">NEEADVIRSESEVNPDSIYY</sequence>
<reference key="1">
    <citation type="journal article" date="1995" name="Hereditas">
        <title>Partial N-terminal sequences of larval cuticular proteins from the dipteran Ceratitis capitata.</title>
        <authorList>
            <person name="Tsiliras A."/>
            <person name="Koromantzou E."/>
            <person name="Allen G."/>
            <person name="Dimitriadis G."/>
        </authorList>
    </citation>
    <scope>PROTEIN SEQUENCE</scope>
</reference>
<feature type="region of interest" description="Disordered" evidence="1">
    <location>
        <begin position="1"/>
        <end position="20"/>
    </location>
</feature>
<protein>
    <submittedName>
        <fullName>Major cuticular protein</fullName>
    </submittedName>
</protein>